<dbReference type="InterPro" id="IPR008638">
    <property type="entry name" value="FhaB/CdiA-like_TPS"/>
</dbReference>
<dbReference type="Proteomes" id="UP001165652">
    <property type="component" value="Unassembled WGS sequence"/>
</dbReference>
<comment type="subcellular location">
    <subcellularLocation>
        <location evidence="1">Secreted</location>
    </subcellularLocation>
</comment>
<dbReference type="SMART" id="SM00912">
    <property type="entry name" value="Haemagg_act"/>
    <property type="match status" value="1"/>
</dbReference>
<dbReference type="PANTHER" id="PTHR12338">
    <property type="entry name" value="AUTOTRANSPORTER"/>
    <property type="match status" value="1"/>
</dbReference>
<dbReference type="SUPFAM" id="SSF51126">
    <property type="entry name" value="Pectin lyase-like"/>
    <property type="match status" value="1"/>
</dbReference>
<sequence length="2892" mass="280893">MALSPCLAQAQQLPTGGTVAGGSATIGTPSNGTLTINQSTDRAIINWDSFSVGAGGTVNFNQPGASSATLNRVTGATPSSIYGTINAPGTVLLVNPNGIAIGSTGVVNVGSFAASTLDIKDSDFMSGSYTFTGNGASAAVTNAGRINVSDGGFAALLGGRVANDGVITARLGRVGLASGEMVTLDLAGDGFLSVAVPTSALDKIVDGQGTALVSNKGKIVADGGIVHLSAATAAGILRDAVNVPGSIRANSVGTSNGRIIIGGGAGGRVRISGSVRANGRNGASGGSVAVSGADVTVSGKISAKGATGGTVKLTATETLAVSGSVTATGTTGKGGTVTATASQVTIADTARIDVSGATGGTLLIGGDYQGGVDAANNFSAETVATATITTVEAGAQLIADGTAGEGGRIVVWSEDTTTFAGTISATGTTTGGFAEVSGHRLLDFTGTADLTGPDGYGTLLLDPRNIVISSGTGTGGTLSGGTYTPSADDSILNVSTLTTALASGNVVVTTGSSGSQSGNITVASAVSWTSGSTLTLTAANTIAINAAITATSGGLIINATNTVSATAAVDVASFTLQKGAWTQIATTLPTFSATSFSIASGASFLRALSGDGSSATPYLIADVYGLQGIGSSATLLSKSYALANDIDASGTAAWNSGAGFAPIGTTTTQFSGTFDGQGHVITGLTIYRPSSTYVGLFGDTLNATITNVGLVGGSITGGNYVGSLVGRLWSGTTASVTRSYADDVAVTGAYAGGLIGMVQSQTGAGATVSEAYASGAVTVTSSAASGGGLIGYVSATGTGTATITKTYAIGSVSGSGSTVGGLVGSLSGSGATVSQSWASGALTGGYKGGIVGLDYGGAVTTSYWDKTTTGVTSGAGVNVGGTVSATGLTSAQARTQSSYVGWDFTSTWTTLDGSTRPLLQMEASTTIHTAHQLQLVGMNATTLAASYTLATDIDLGAALADASDVWGSAGFVPIGSSTTQFTGSFDGLGHTVSGLTIDRSSADQVGLFGSAGSSAAISHLTLADVDITGHLNVGGLIGQNFGTVTAVSVSGSVVGSLYNVGGLVGQQSGGSISEAQSSATVEGYIQVGGLVGGLVLGGTISRSNATGSVKGGSSGTGNAGGLVGVAANGASISDSYSTASVSAVNAGGLIGTTNGAVTLTNVWSSGRVSALLLSGGLIYQQLGSAPVLSGVYWDATTTGVANACGSGTCSGATALTTAQALTQSSYSGFDFTNTWFMIDGSTRPFLRSEYSTTITNAHQLQLIAMNATTLGATYTLAADIDLGTALANPSEMWGSAGFVPIGSASAQFKGSLDGNGHVIDGLSIDRPTQDYVGLFGYIGNPGSVVSDLGLTNATVVGGSYVGILAGLANGTIGDVWSTGTVGGSESVGGVIGYSMANVSDSHSSATVSGVSGAGGLIGRLASSHTVSGSYATGTVTGDDDVGGLLGELAGSLTTSYATGAVTGIARVGGLVGAGTAGATITNAYASGAVTASLYSAGGLAGEFDGSSVSNAYATGLVVGNSSMSGGLIGVLVNGSVTGSYWDTQTTGQSSSAGGTGVTTATLQAALPSGWDTSVWGIVAGVSYPYLKSFWSGTPQVVSGTAYTNNGVTAASGGNVAVMVNGTAVGSTNAGANGYYYVLLAPGTIGSNSQLVSFTSGTNAGVSYVQNAAGSITSLNILGNTLLEQSAASTLSSISSGLAVAIGSSGVSTELANRWIIATGSSFSIDQAISQTGNLVLSSNGTVTQTAGASISAATLKLQYISGGISYFLTDSGNAISSLQAGNLGSGSLDLYSSTDLTVASFTANGGLLVRTAGALTVNGTLSSTATGDAVVLVAGTRFVNNAGASAISATNGRWVVYSASPSADTFGGLDSGNTAVWGATYAANAPSTIASGNRYVFAYQPTLTFTSTDATKTYGTTLDLSGNYAVSGYQAGVAGAYLADTAATAYSGTPTVTSTGTATDASVAGGPYVIDVSQGTVTSLNGYALSFVDAGTLTVDRAVLTIATAGTVAGSKVYDGTTAAAVTSDGTLAGLVDGDTVALTLGGTAYADKTVGTAKTVTGTYTISGADAGNYVLASTSFTGTADITAASLTIATAGTVAGSKVYDGTTAAAVTGNGTLAGLVDGDTVALTLGGTAYADKTVGTAKTVTGTYTISGADAGNYVLASTSFTDTADITAATLTIATAGTVAGSKVYDGTTAAAVTGNGTLAGLVDGDTVALTLGGTAYADKTVGTGKTVTGTYALSGADAGNYVLASTSFTGTADITAATLTLATAGTVAGSKVYDGNTAATVTGNGTLAGLVDGDTVALTLGGTAYADKTVGTGKTVTGTYAISGADAGNYVLASTSFTGTADITAATLTLATAGTVAGSKVYDGTTAATVTGSGTLAGLVDGDTVTVSLTGTTYADKTVGTGKTVTGTYALSGADAGNYVLASTAFTTTADITAATLTLATTGTVAGSKVYDGTTAATVTGNGSLAGLVDGDAVTLTLGGTTYADKNVGTAKTVTGTYAISGADAGNYVLASTAFVTTADITAATLVVTADPQTKQVGQADPALTYQVTGTLYGTDTLTGALTRTPGETAGTYAILVGTLGAENYAVTYVGADLTITGGTAEPTTADYPTSRYTAPGVAATPAPVSISWQAVAATPVVLTTAGAALPGRTAAARPARQTTVATTTAPSQDVATGSGGDLVFVPISQFDKSQYTDAALPPYAPDAGEATIAAMVARALAGEPGTPAVDRLWSDGAARWATVPGVRLVDRAGTPRTTADAAGFPLAAGLDLPALLAAGPVMLASAAPQRTSGPVWMLVIGLTPDGTGLLANDPGTGLQVVLAWDARTRTVGGVTAVLDPQTRQPRALGAEAPAVAPPGFPPPAEAWAALRTFVPTGYVSIAIVRDR</sequence>
<accession>A0ABT5JHI3</accession>
<proteinExistence type="predicted"/>
<evidence type="ECO:0000313" key="6">
    <source>
        <dbReference type="EMBL" id="MDC7788868.1"/>
    </source>
</evidence>
<evidence type="ECO:0000256" key="4">
    <source>
        <dbReference type="SAM" id="MobiDB-lite"/>
    </source>
</evidence>
<feature type="region of interest" description="Disordered" evidence="4">
    <location>
        <begin position="2658"/>
        <end position="2678"/>
    </location>
</feature>
<name>A0ABT5JHI3_RHOTP</name>
<dbReference type="Gene3D" id="2.160.20.110">
    <property type="match status" value="3"/>
</dbReference>
<keyword evidence="2" id="KW-0964">Secreted</keyword>
<comment type="caution">
    <text evidence="6">The sequence shown here is derived from an EMBL/GenBank/DDBJ whole genome shotgun (WGS) entry which is preliminary data.</text>
</comment>
<keyword evidence="7" id="KW-1185">Reference proteome</keyword>
<dbReference type="EMBL" id="JAQQLI010000054">
    <property type="protein sequence ID" value="MDC7788868.1"/>
    <property type="molecule type" value="Genomic_DNA"/>
</dbReference>
<dbReference type="PANTHER" id="PTHR12338:SF8">
    <property type="entry name" value="HEME_HEMOPEXIN-BINDING PROTEIN"/>
    <property type="match status" value="1"/>
</dbReference>
<dbReference type="Pfam" id="PF18657">
    <property type="entry name" value="YDG"/>
    <property type="match status" value="6"/>
</dbReference>
<reference evidence="6" key="2">
    <citation type="submission" date="2023-02" db="EMBL/GenBank/DDBJ databases">
        <authorList>
            <person name="Rayyan A."/>
            <person name="Meyer T."/>
            <person name="Kyndt J.A."/>
        </authorList>
    </citation>
    <scope>NUCLEOTIDE SEQUENCE</scope>
    <source>
        <strain evidence="6">DSM 9987</strain>
    </source>
</reference>
<dbReference type="InterPro" id="IPR050909">
    <property type="entry name" value="Bact_Autotransporter_VF"/>
</dbReference>
<feature type="domain" description="Filamentous haemagglutinin FhaB/tRNA nuclease CdiA-like TPS" evidence="5">
    <location>
        <begin position="10"/>
        <end position="123"/>
    </location>
</feature>
<evidence type="ECO:0000256" key="3">
    <source>
        <dbReference type="ARBA" id="ARBA00022729"/>
    </source>
</evidence>
<protein>
    <submittedName>
        <fullName evidence="6">YDG domain-containing protein</fullName>
    </submittedName>
</protein>
<evidence type="ECO:0000256" key="1">
    <source>
        <dbReference type="ARBA" id="ARBA00004613"/>
    </source>
</evidence>
<dbReference type="InterPro" id="IPR012334">
    <property type="entry name" value="Pectin_lyas_fold"/>
</dbReference>
<dbReference type="Pfam" id="PF18676">
    <property type="entry name" value="MBG_2"/>
    <property type="match status" value="1"/>
</dbReference>
<dbReference type="Pfam" id="PF05860">
    <property type="entry name" value="TPS"/>
    <property type="match status" value="1"/>
</dbReference>
<dbReference type="Gene3D" id="2.160.20.10">
    <property type="entry name" value="Single-stranded right-handed beta-helix, Pectin lyase-like"/>
    <property type="match status" value="2"/>
</dbReference>
<evidence type="ECO:0000259" key="5">
    <source>
        <dbReference type="SMART" id="SM00912"/>
    </source>
</evidence>
<evidence type="ECO:0000313" key="7">
    <source>
        <dbReference type="Proteomes" id="UP001165652"/>
    </source>
</evidence>
<dbReference type="InterPro" id="IPR041248">
    <property type="entry name" value="YDG"/>
</dbReference>
<dbReference type="RefSeq" id="WP_272779701.1">
    <property type="nucleotide sequence ID" value="NZ_JAQQLI010000054.1"/>
</dbReference>
<organism evidence="6 7">
    <name type="scientific">Rhodoplanes tepidamans</name>
    <name type="common">Rhodoplanes cryptolactis</name>
    <dbReference type="NCBI Taxonomy" id="200616"/>
    <lineage>
        <taxon>Bacteria</taxon>
        <taxon>Pseudomonadati</taxon>
        <taxon>Pseudomonadota</taxon>
        <taxon>Alphaproteobacteria</taxon>
        <taxon>Hyphomicrobiales</taxon>
        <taxon>Nitrobacteraceae</taxon>
        <taxon>Rhodoplanes</taxon>
    </lineage>
</organism>
<keyword evidence="3" id="KW-0732">Signal</keyword>
<dbReference type="InterPro" id="IPR011050">
    <property type="entry name" value="Pectin_lyase_fold/virulence"/>
</dbReference>
<feature type="compositionally biased region" description="Low complexity" evidence="4">
    <location>
        <begin position="2658"/>
        <end position="2675"/>
    </location>
</feature>
<dbReference type="NCBIfam" id="TIGR01901">
    <property type="entry name" value="adhes_NPXG"/>
    <property type="match status" value="1"/>
</dbReference>
<evidence type="ECO:0000256" key="2">
    <source>
        <dbReference type="ARBA" id="ARBA00022525"/>
    </source>
</evidence>
<gene>
    <name evidence="6" type="ORF">PQJ73_24550</name>
</gene>
<reference evidence="6" key="1">
    <citation type="journal article" date="2023" name="Microbiol Resour">
        <title>Genome Sequences of Rhodoplanes serenus and Two Thermotolerant Strains, Rhodoplanes tepidamans and 'Rhodoplanes cryptolactis,' Further Refine the Genus.</title>
        <authorList>
            <person name="Rayyan A.A."/>
            <person name="Kyndt J.A."/>
        </authorList>
    </citation>
    <scope>NUCLEOTIDE SEQUENCE</scope>
    <source>
        <strain evidence="6">DSM 9987</strain>
    </source>
</reference>
<dbReference type="InterPro" id="IPR041286">
    <property type="entry name" value="MBG_2"/>
</dbReference>